<evidence type="ECO:0000256" key="6">
    <source>
        <dbReference type="SAM" id="SignalP"/>
    </source>
</evidence>
<evidence type="ECO:0000256" key="3">
    <source>
        <dbReference type="ARBA" id="ARBA00022989"/>
    </source>
</evidence>
<dbReference type="Ensembl" id="ENSCCRT00015123213.1">
    <property type="protein sequence ID" value="ENSCCRP00015119422.1"/>
    <property type="gene ID" value="ENSCCRG00015047024.1"/>
</dbReference>
<keyword evidence="2 5" id="KW-0812">Transmembrane</keyword>
<accession>A0A8C2BGU3</accession>
<protein>
    <submittedName>
        <fullName evidence="8">Si:dkey-42i9.7</fullName>
    </submittedName>
</protein>
<sequence>MASTSVVLLLLSAGLFMVTVGDDCKSYYTSNNEYRSSIRCLFGTHCCGTCDNRFCCPFSFFELSKQRQNFCNINIGIVIGLSVAGVVVLIILFITCCCCPCCCIYQMCRKPRLKCFIQYAQYQPVPTQPGYGGHPMQTGPYQGQSYAPGPPPRITWPYLEAGKICKHLLFSQRIKPSTFYKTKCC</sequence>
<evidence type="ECO:0000259" key="7">
    <source>
        <dbReference type="Pfam" id="PF13908"/>
    </source>
</evidence>
<evidence type="ECO:0000256" key="2">
    <source>
        <dbReference type="ARBA" id="ARBA00022692"/>
    </source>
</evidence>
<reference evidence="8" key="1">
    <citation type="submission" date="2025-08" db="UniProtKB">
        <authorList>
            <consortium name="Ensembl"/>
        </authorList>
    </citation>
    <scope>IDENTIFICATION</scope>
</reference>
<proteinExistence type="predicted"/>
<feature type="signal peptide" evidence="6">
    <location>
        <begin position="1"/>
        <end position="21"/>
    </location>
</feature>
<dbReference type="GO" id="GO:0016020">
    <property type="term" value="C:membrane"/>
    <property type="evidence" value="ECO:0007669"/>
    <property type="project" value="UniProtKB-SubCell"/>
</dbReference>
<name>A0A8C2BGU3_CYPCA</name>
<dbReference type="InterPro" id="IPR053891">
    <property type="entry name" value="Shisa_N"/>
</dbReference>
<keyword evidence="4 5" id="KW-0472">Membrane</keyword>
<feature type="domain" description="Shisa N-terminal" evidence="7">
    <location>
        <begin position="21"/>
        <end position="71"/>
    </location>
</feature>
<feature type="chain" id="PRO_5034404440" evidence="6">
    <location>
        <begin position="22"/>
        <end position="185"/>
    </location>
</feature>
<dbReference type="Proteomes" id="UP000694700">
    <property type="component" value="Unplaced"/>
</dbReference>
<dbReference type="InterPro" id="IPR026910">
    <property type="entry name" value="Shisa"/>
</dbReference>
<evidence type="ECO:0000313" key="8">
    <source>
        <dbReference type="Ensembl" id="ENSCCRP00015119422.1"/>
    </source>
</evidence>
<feature type="transmembrane region" description="Helical" evidence="5">
    <location>
        <begin position="73"/>
        <end position="105"/>
    </location>
</feature>
<evidence type="ECO:0000256" key="1">
    <source>
        <dbReference type="ARBA" id="ARBA00004370"/>
    </source>
</evidence>
<dbReference type="AlphaFoldDB" id="A0A8C2BGU3"/>
<dbReference type="PANTHER" id="PTHR31395">
    <property type="entry name" value="SHISA"/>
    <property type="match status" value="1"/>
</dbReference>
<evidence type="ECO:0000313" key="9">
    <source>
        <dbReference type="Proteomes" id="UP000694700"/>
    </source>
</evidence>
<organism evidence="8 9">
    <name type="scientific">Cyprinus carpio</name>
    <name type="common">Common carp</name>
    <dbReference type="NCBI Taxonomy" id="7962"/>
    <lineage>
        <taxon>Eukaryota</taxon>
        <taxon>Metazoa</taxon>
        <taxon>Chordata</taxon>
        <taxon>Craniata</taxon>
        <taxon>Vertebrata</taxon>
        <taxon>Euteleostomi</taxon>
        <taxon>Actinopterygii</taxon>
        <taxon>Neopterygii</taxon>
        <taxon>Teleostei</taxon>
        <taxon>Ostariophysi</taxon>
        <taxon>Cypriniformes</taxon>
        <taxon>Cyprinidae</taxon>
        <taxon>Cyprininae</taxon>
        <taxon>Cyprinus</taxon>
    </lineage>
</organism>
<dbReference type="Pfam" id="PF13908">
    <property type="entry name" value="Shisa_N"/>
    <property type="match status" value="1"/>
</dbReference>
<keyword evidence="6" id="KW-0732">Signal</keyword>
<comment type="subcellular location">
    <subcellularLocation>
        <location evidence="1">Membrane</location>
    </subcellularLocation>
</comment>
<dbReference type="PANTHER" id="PTHR31395:SF23">
    <property type="entry name" value="GEO05642P1"/>
    <property type="match status" value="1"/>
</dbReference>
<evidence type="ECO:0000256" key="4">
    <source>
        <dbReference type="ARBA" id="ARBA00023136"/>
    </source>
</evidence>
<keyword evidence="3 5" id="KW-1133">Transmembrane helix</keyword>
<evidence type="ECO:0000256" key="5">
    <source>
        <dbReference type="SAM" id="Phobius"/>
    </source>
</evidence>